<dbReference type="Proteomes" id="UP000281028">
    <property type="component" value="Unassembled WGS sequence"/>
</dbReference>
<sequence>MKYFLLMPVLLITAAAAAQKPLPVIRAGSAEAVIVEGDEDRYNWHITPAAKPDVHTTTKITAPKWIRFYTDRDSIRVKLKPGAAFDFIVLLNGKDSCYTRLESPPLQHYANMPVTRDTIPFELTAWNNIKIKAVINGKDTIYLKFDSGATGLLLTNDILQRKIQTPDIQHNRLQIGNLSWDSLHIYEVVLSGQGTDGRFGWDLFDGKIVEIDYDRHIFVVHSRMPAIGKGYTKLPIEYTHYSICVQGTLEVQRKKYTSRFLFDNGYQRTIMLDTTIMREQQYPQDLEIIRKVVMKNGQGEEIPVITVNNEKLMLGALPLYNIPVQLMATANPARFKTHILGNEVLKRFNTLLDFQHHMIYLKPNTLQDLPYIEAKKSS</sequence>
<feature type="signal peptide" evidence="1">
    <location>
        <begin position="1"/>
        <end position="17"/>
    </location>
</feature>
<dbReference type="Gene3D" id="2.40.70.10">
    <property type="entry name" value="Acid Proteases"/>
    <property type="match status" value="1"/>
</dbReference>
<evidence type="ECO:0000313" key="2">
    <source>
        <dbReference type="EMBL" id="NSL85574.1"/>
    </source>
</evidence>
<dbReference type="OrthoDB" id="5166556at2"/>
<dbReference type="AlphaFoldDB" id="A0A9Q5D0L3"/>
<gene>
    <name evidence="2" type="ORF">ECE50_001945</name>
</gene>
<keyword evidence="3" id="KW-1185">Reference proteome</keyword>
<proteinExistence type="predicted"/>
<comment type="caution">
    <text evidence="2">The sequence shown here is derived from an EMBL/GenBank/DDBJ whole genome shotgun (WGS) entry which is preliminary data.</text>
</comment>
<accession>A0A9Q5D0L3</accession>
<evidence type="ECO:0000313" key="3">
    <source>
        <dbReference type="Proteomes" id="UP000281028"/>
    </source>
</evidence>
<name>A0A9Q5D0L3_9BACT</name>
<keyword evidence="1" id="KW-0732">Signal</keyword>
<dbReference type="EMBL" id="RIAR02000001">
    <property type="protein sequence ID" value="NSL85574.1"/>
    <property type="molecule type" value="Genomic_DNA"/>
</dbReference>
<feature type="chain" id="PRO_5040243144" description="Aspartyl protease" evidence="1">
    <location>
        <begin position="18"/>
        <end position="378"/>
    </location>
</feature>
<protein>
    <recommendedName>
        <fullName evidence="4">Aspartyl protease</fullName>
    </recommendedName>
</protein>
<dbReference type="InterPro" id="IPR021109">
    <property type="entry name" value="Peptidase_aspartic_dom_sf"/>
</dbReference>
<organism evidence="2 3">
    <name type="scientific">Chitinophaga solisilvae</name>
    <dbReference type="NCBI Taxonomy" id="1233460"/>
    <lineage>
        <taxon>Bacteria</taxon>
        <taxon>Pseudomonadati</taxon>
        <taxon>Bacteroidota</taxon>
        <taxon>Chitinophagia</taxon>
        <taxon>Chitinophagales</taxon>
        <taxon>Chitinophagaceae</taxon>
        <taxon>Chitinophaga</taxon>
    </lineage>
</organism>
<evidence type="ECO:0000256" key="1">
    <source>
        <dbReference type="SAM" id="SignalP"/>
    </source>
</evidence>
<reference evidence="2" key="1">
    <citation type="submission" date="2020-05" db="EMBL/GenBank/DDBJ databases">
        <title>Chitinophaga laudate sp. nov., isolated from a tropical peat swamp.</title>
        <authorList>
            <person name="Goh C.B.S."/>
            <person name="Lee M.S."/>
            <person name="Parimannan S."/>
            <person name="Pasbakhsh P."/>
            <person name="Yule C.M."/>
            <person name="Rajandas H."/>
            <person name="Loke S."/>
            <person name="Croft L."/>
            <person name="Tan J.B.L."/>
        </authorList>
    </citation>
    <scope>NUCLEOTIDE SEQUENCE</scope>
    <source>
        <strain evidence="2">Mgbs1</strain>
    </source>
</reference>
<evidence type="ECO:0008006" key="4">
    <source>
        <dbReference type="Google" id="ProtNLM"/>
    </source>
</evidence>